<dbReference type="InterPro" id="IPR000008">
    <property type="entry name" value="C2_dom"/>
</dbReference>
<gene>
    <name evidence="3" type="primary">CC2D1A</name>
    <name evidence="3" type="ORF">AMEX_G22097</name>
</gene>
<dbReference type="Proteomes" id="UP000752171">
    <property type="component" value="Unassembled WGS sequence"/>
</dbReference>
<dbReference type="Pfam" id="PF00168">
    <property type="entry name" value="C2"/>
    <property type="match status" value="1"/>
</dbReference>
<feature type="region of interest" description="Disordered" evidence="1">
    <location>
        <begin position="1"/>
        <end position="47"/>
    </location>
</feature>
<feature type="compositionally biased region" description="Basic and acidic residues" evidence="1">
    <location>
        <begin position="15"/>
        <end position="24"/>
    </location>
</feature>
<dbReference type="SMART" id="SM00239">
    <property type="entry name" value="C2"/>
    <property type="match status" value="1"/>
</dbReference>
<feature type="domain" description="C2" evidence="2">
    <location>
        <begin position="282"/>
        <end position="416"/>
    </location>
</feature>
<dbReference type="GO" id="GO:0001227">
    <property type="term" value="F:DNA-binding transcription repressor activity, RNA polymerase II-specific"/>
    <property type="evidence" value="ECO:0007669"/>
    <property type="project" value="InterPro"/>
</dbReference>
<evidence type="ECO:0000313" key="3">
    <source>
        <dbReference type="EMBL" id="KAG9263929.1"/>
    </source>
</evidence>
<sequence length="487" mass="54878">MTDCEESTRYSSPPQDKKVDECDARANTGAGPFTNLEEPEAEPEEHSVTGLLNPVNHQYCQAIPEIRDNTPPFTGSCSENTLSGAVREREEEYQLADAQIKQTGDSGQVERYYLTAKKLHSIVEASKREKPDDAGSFLPPTESVLDEKQNAYPQSSDEPHAVTKNSGSLWDETEVPYTMVPDEDTVYDDLSMETAGSYKEVVPYTPPLQNSPLCPDHSYQYNQLIELLHQQEQKCRRYCQQFSHMGNITETTKFESLAEECVSLTEALREAQVNGYPLPRFHMEDRTYNIFKIIPELSGSEMLLTIVRGINLPIPEGTSPNDLESSVRFEFAFPSLEDAQRDQTRSIKNSSSPEFGEEFTLCIKRGHRGFKRIVMSKGIKFEIIQKSGLFKTDKVVGSAQLRLDSLESNCEMRQLIEVFQRRTPTGGHLEVRVKIREPLSGPQSETVTEKWLVMDPLTLPLVVSTKPPVQDNPVKQVKNRSATCSVL</sequence>
<dbReference type="Gene3D" id="2.60.40.150">
    <property type="entry name" value="C2 domain"/>
    <property type="match status" value="1"/>
</dbReference>
<name>A0A8T2KYL7_ASTMX</name>
<evidence type="ECO:0000259" key="2">
    <source>
        <dbReference type="PROSITE" id="PS50004"/>
    </source>
</evidence>
<dbReference type="InterPro" id="IPR035892">
    <property type="entry name" value="C2_domain_sf"/>
</dbReference>
<dbReference type="OrthoDB" id="19996at2759"/>
<dbReference type="PROSITE" id="PS50004">
    <property type="entry name" value="C2"/>
    <property type="match status" value="1"/>
</dbReference>
<dbReference type="EMBL" id="JAICCE010000019">
    <property type="protein sequence ID" value="KAG9263929.1"/>
    <property type="molecule type" value="Genomic_DNA"/>
</dbReference>
<dbReference type="AlphaFoldDB" id="A0A8T2KYL7"/>
<evidence type="ECO:0000313" key="4">
    <source>
        <dbReference type="Proteomes" id="UP000752171"/>
    </source>
</evidence>
<dbReference type="FunFam" id="2.60.40.150:FF:000264">
    <property type="entry name" value="Coiled-coil and C2 domain containing 1B"/>
    <property type="match status" value="1"/>
</dbReference>
<dbReference type="PANTHER" id="PTHR13076:SF8">
    <property type="entry name" value="COILED-COIL AND C2 DOMAIN-CONTAINING PROTEIN 1A"/>
    <property type="match status" value="1"/>
</dbReference>
<comment type="caution">
    <text evidence="3">The sequence shown here is derived from an EMBL/GenBank/DDBJ whole genome shotgun (WGS) entry which is preliminary data.</text>
</comment>
<dbReference type="PANTHER" id="PTHR13076">
    <property type="entry name" value="COILED-COIL AND C2 DOMAIN-CONTAINING PROTEIN 1-LIKE"/>
    <property type="match status" value="1"/>
</dbReference>
<reference evidence="3 4" key="1">
    <citation type="submission" date="2021-07" db="EMBL/GenBank/DDBJ databases">
        <authorList>
            <person name="Imarazene B."/>
            <person name="Zahm M."/>
            <person name="Klopp C."/>
            <person name="Cabau C."/>
            <person name="Beille S."/>
            <person name="Jouanno E."/>
            <person name="Castinel A."/>
            <person name="Lluch J."/>
            <person name="Gil L."/>
            <person name="Kuchtly C."/>
            <person name="Lopez Roques C."/>
            <person name="Donnadieu C."/>
            <person name="Parrinello H."/>
            <person name="Journot L."/>
            <person name="Du K."/>
            <person name="Schartl M."/>
            <person name="Retaux S."/>
            <person name="Guiguen Y."/>
        </authorList>
    </citation>
    <scope>NUCLEOTIDE SEQUENCE [LARGE SCALE GENOMIC DNA]</scope>
    <source>
        <strain evidence="3">Pach_M1</strain>
        <tissue evidence="3">Testis</tissue>
    </source>
</reference>
<organism evidence="3 4">
    <name type="scientific">Astyanax mexicanus</name>
    <name type="common">Blind cave fish</name>
    <name type="synonym">Astyanax fasciatus mexicanus</name>
    <dbReference type="NCBI Taxonomy" id="7994"/>
    <lineage>
        <taxon>Eukaryota</taxon>
        <taxon>Metazoa</taxon>
        <taxon>Chordata</taxon>
        <taxon>Craniata</taxon>
        <taxon>Vertebrata</taxon>
        <taxon>Euteleostomi</taxon>
        <taxon>Actinopterygii</taxon>
        <taxon>Neopterygii</taxon>
        <taxon>Teleostei</taxon>
        <taxon>Ostariophysi</taxon>
        <taxon>Characiformes</taxon>
        <taxon>Characoidei</taxon>
        <taxon>Acestrorhamphidae</taxon>
        <taxon>Acestrorhamphinae</taxon>
        <taxon>Astyanax</taxon>
    </lineage>
</organism>
<protein>
    <submittedName>
        <fullName evidence="3">Coiled-coil and C2 domain-containing protein 1-like</fullName>
    </submittedName>
</protein>
<evidence type="ECO:0000256" key="1">
    <source>
        <dbReference type="SAM" id="MobiDB-lite"/>
    </source>
</evidence>
<accession>A0A8T2KYL7</accession>
<dbReference type="InterPro" id="IPR039725">
    <property type="entry name" value="CC2D1A/B"/>
</dbReference>
<dbReference type="SUPFAM" id="SSF49562">
    <property type="entry name" value="C2 domain (Calcium/lipid-binding domain, CaLB)"/>
    <property type="match status" value="1"/>
</dbReference>
<proteinExistence type="predicted"/>